<accession>W5S4Z1</accession>
<protein>
    <submittedName>
        <fullName evidence="1">Ankyrin-repeat protein</fullName>
    </submittedName>
</protein>
<dbReference type="SUPFAM" id="SSF48403">
    <property type="entry name" value="Ankyrin repeat"/>
    <property type="match status" value="1"/>
</dbReference>
<dbReference type="Proteomes" id="UP000202176">
    <property type="component" value="Segment"/>
</dbReference>
<reference evidence="1 2" key="1">
    <citation type="journal article" date="2014" name="Proc. Natl. Acad. Sci. U.S.A.">
        <title>Thirty-thousand-year-old distant relative of giant icosahedral DNA viruses with a pandoravirus morphology.</title>
        <authorList>
            <person name="Legendre M."/>
            <person name="Bartoli J."/>
            <person name="Shmakova L."/>
            <person name="Jeudy S."/>
            <person name="Labadie K."/>
            <person name="Adrait A."/>
            <person name="Lescot M."/>
            <person name="Poirot O."/>
            <person name="Bertaux L."/>
            <person name="Bruley C."/>
            <person name="Coute Y."/>
            <person name="Rivkina E."/>
            <person name="Abergel C."/>
            <person name="Claverie J.M."/>
        </authorList>
    </citation>
    <scope>NUCLEOTIDE SEQUENCE [LARGE SCALE GENOMIC DNA]</scope>
    <source>
        <strain evidence="1">P1084-T</strain>
    </source>
</reference>
<organism evidence="1 2">
    <name type="scientific">Pithovirus sibericum</name>
    <dbReference type="NCBI Taxonomy" id="1450746"/>
    <lineage>
        <taxon>Viruses</taxon>
        <taxon>Pithoviruses</taxon>
        <taxon>Orthopithovirinae</taxon>
        <taxon>Alphapithovirus</taxon>
        <taxon>Alphapithovirus sibericum</taxon>
    </lineage>
</organism>
<dbReference type="KEGG" id="vg:18266294"/>
<name>W5S4Z1_9VIRU</name>
<dbReference type="PANTHER" id="PTHR46586:SF3">
    <property type="entry name" value="ANKYRIN REPEAT-CONTAINING PROTEIN"/>
    <property type="match status" value="1"/>
</dbReference>
<dbReference type="OrthoDB" id="32795at35237"/>
<dbReference type="InterPro" id="IPR036770">
    <property type="entry name" value="Ankyrin_rpt-contain_sf"/>
</dbReference>
<proteinExistence type="predicted"/>
<evidence type="ECO:0000313" key="1">
    <source>
        <dbReference type="EMBL" id="AHH01833.1"/>
    </source>
</evidence>
<evidence type="ECO:0000313" key="2">
    <source>
        <dbReference type="Proteomes" id="UP000202176"/>
    </source>
</evidence>
<gene>
    <name evidence="1" type="ORF">pv_266</name>
</gene>
<dbReference type="Gene3D" id="1.25.40.20">
    <property type="entry name" value="Ankyrin repeat-containing domain"/>
    <property type="match status" value="1"/>
</dbReference>
<dbReference type="PANTHER" id="PTHR46586">
    <property type="entry name" value="ANKYRIN REPEAT-CONTAINING PROTEIN"/>
    <property type="match status" value="1"/>
</dbReference>
<keyword evidence="2" id="KW-1185">Reference proteome</keyword>
<dbReference type="GeneID" id="18266294"/>
<dbReference type="RefSeq" id="YP_009001168.1">
    <property type="nucleotide sequence ID" value="NC_023423.1"/>
</dbReference>
<dbReference type="InterPro" id="IPR052050">
    <property type="entry name" value="SecEffector_AnkRepeat"/>
</dbReference>
<dbReference type="EMBL" id="KF740664">
    <property type="protein sequence ID" value="AHH01833.1"/>
    <property type="molecule type" value="Genomic_DNA"/>
</dbReference>
<sequence length="513" mass="60179">METIPDELVKMILDYSFRYSFITRRVSSRFRKWSQSSSVDNLLEVCFSEGQVELLRKIYNLDIRPKLFSKELVKLAIENHQGKIIDWLTEMDYLWSKGEICQVISLGNLELAKKFEGLLKEWVNCSIQFFTPLEFAFKSGSVKMIEWVKELGFSDKGNAVELAIESGSIEAVEWISEKAIGPGKRIMWFEVYFQPSVRKADFKMLKWLADRGTDITSGGNLWSTEIPLSEIPEWLKQNRKFWENKFSSALLYGYFDILDWGVEQELFKTEETAFLVKVDSLERIQKRNQYANILNEWNFSSALSLEKLDICNWMKQNQCPYNFKFCLEIACKKGSIEACKWLGVESEMVNETILGFAFHSGSLKFIQWLCSLNPQISCLMWEFAMKFGNLEVLKWNQEQGFGSKEGIQLLVSTGNLETVRWAFENGYPWNRHLCTNALRENKFEIYRWALFQRITTRKWNRKTASKVLSEGHYELYAWAVRNGQPCFPKLLRHFGKIYPRIDGWLKRNCLVEN</sequence>